<feature type="transmembrane region" description="Helical" evidence="2">
    <location>
        <begin position="6"/>
        <end position="26"/>
    </location>
</feature>
<reference evidence="3 4" key="1">
    <citation type="submission" date="2023-03" db="EMBL/GenBank/DDBJ databases">
        <title>High-quality genome of Scylla paramamosain provides insights in environmental adaptation.</title>
        <authorList>
            <person name="Zhang L."/>
        </authorList>
    </citation>
    <scope>NUCLEOTIDE SEQUENCE [LARGE SCALE GENOMIC DNA]</scope>
    <source>
        <strain evidence="3">LZ_2023a</strain>
        <tissue evidence="3">Muscle</tissue>
    </source>
</reference>
<sequence length="253" mass="28409">MHIAAVWVLVVVVGVAVGLTVLCFLFTRCCTKRRLPCKKRAPKIPPRKFHNSDDQPPSSPRPDTHVWISSLQQSMYPQLLPKKLQHPPQDKKNEDETFFEDDDYLSSDHYSVPCTSTHNPHEDMLPHSPSLYEIPMPLSSSQCNTSLTPISLQTQGDKSSTLRLIPPAGSDMSYSCEEMPTISIYSTASSLMPITKKFAVCAQEAGEGTSTGDHVQTLRRPGHCQQDKDKRLTMVKMKLPNLMLMKIKVKMDE</sequence>
<dbReference type="AlphaFoldDB" id="A0AAW0TN16"/>
<accession>A0AAW0TN16</accession>
<keyword evidence="2" id="KW-1133">Transmembrane helix</keyword>
<keyword evidence="2" id="KW-0472">Membrane</keyword>
<comment type="caution">
    <text evidence="3">The sequence shown here is derived from an EMBL/GenBank/DDBJ whole genome shotgun (WGS) entry which is preliminary data.</text>
</comment>
<protein>
    <submittedName>
        <fullName evidence="3">Uncharacterized protein</fullName>
    </submittedName>
</protein>
<proteinExistence type="predicted"/>
<dbReference type="EMBL" id="JARAKH010000028">
    <property type="protein sequence ID" value="KAK8388613.1"/>
    <property type="molecule type" value="Genomic_DNA"/>
</dbReference>
<keyword evidence="4" id="KW-1185">Reference proteome</keyword>
<evidence type="ECO:0000313" key="3">
    <source>
        <dbReference type="EMBL" id="KAK8388613.1"/>
    </source>
</evidence>
<feature type="region of interest" description="Disordered" evidence="1">
    <location>
        <begin position="41"/>
        <end position="65"/>
    </location>
</feature>
<dbReference type="EMBL" id="JARAKH010000028">
    <property type="protein sequence ID" value="KAK8388615.1"/>
    <property type="molecule type" value="Genomic_DNA"/>
</dbReference>
<keyword evidence="2" id="KW-0812">Transmembrane</keyword>
<gene>
    <name evidence="3" type="ORF">O3P69_020539</name>
</gene>
<evidence type="ECO:0000313" key="4">
    <source>
        <dbReference type="Proteomes" id="UP001487740"/>
    </source>
</evidence>
<dbReference type="Proteomes" id="UP001487740">
    <property type="component" value="Unassembled WGS sequence"/>
</dbReference>
<name>A0AAW0TN16_SCYPA</name>
<organism evidence="3 4">
    <name type="scientific">Scylla paramamosain</name>
    <name type="common">Mud crab</name>
    <dbReference type="NCBI Taxonomy" id="85552"/>
    <lineage>
        <taxon>Eukaryota</taxon>
        <taxon>Metazoa</taxon>
        <taxon>Ecdysozoa</taxon>
        <taxon>Arthropoda</taxon>
        <taxon>Crustacea</taxon>
        <taxon>Multicrustacea</taxon>
        <taxon>Malacostraca</taxon>
        <taxon>Eumalacostraca</taxon>
        <taxon>Eucarida</taxon>
        <taxon>Decapoda</taxon>
        <taxon>Pleocyemata</taxon>
        <taxon>Brachyura</taxon>
        <taxon>Eubrachyura</taxon>
        <taxon>Portunoidea</taxon>
        <taxon>Portunidae</taxon>
        <taxon>Portuninae</taxon>
        <taxon>Scylla</taxon>
    </lineage>
</organism>
<dbReference type="EMBL" id="JARAKH010000028">
    <property type="protein sequence ID" value="KAK8388617.1"/>
    <property type="molecule type" value="Genomic_DNA"/>
</dbReference>
<evidence type="ECO:0000256" key="1">
    <source>
        <dbReference type="SAM" id="MobiDB-lite"/>
    </source>
</evidence>
<evidence type="ECO:0000256" key="2">
    <source>
        <dbReference type="SAM" id="Phobius"/>
    </source>
</evidence>